<evidence type="ECO:0000313" key="1">
    <source>
        <dbReference type="EMBL" id="SDM30618.1"/>
    </source>
</evidence>
<dbReference type="AlphaFoldDB" id="A0A1G9S4X6"/>
<dbReference type="InterPro" id="IPR004375">
    <property type="entry name" value="NanQ/TabA/YiaL"/>
</dbReference>
<gene>
    <name evidence="1" type="ORF">SAMN05660299_00637</name>
</gene>
<keyword evidence="2" id="KW-1185">Reference proteome</keyword>
<reference evidence="1 2" key="1">
    <citation type="submission" date="2016-10" db="EMBL/GenBank/DDBJ databases">
        <authorList>
            <person name="de Groot N.N."/>
        </authorList>
    </citation>
    <scope>NUCLEOTIDE SEQUENCE [LARGE SCALE GENOMIC DNA]</scope>
    <source>
        <strain evidence="1 2">DSM 16981</strain>
    </source>
</reference>
<protein>
    <submittedName>
        <fullName evidence="1">YhcH/YjgK/YiaL family protein</fullName>
    </submittedName>
</protein>
<accession>A0A1G9S4X6</accession>
<dbReference type="Gene3D" id="2.60.120.370">
    <property type="entry name" value="YhcH/YjgK/YiaL"/>
    <property type="match status" value="1"/>
</dbReference>
<dbReference type="Proteomes" id="UP000199309">
    <property type="component" value="Unassembled WGS sequence"/>
</dbReference>
<dbReference type="EMBL" id="FNHQ01000004">
    <property type="protein sequence ID" value="SDM30618.1"/>
    <property type="molecule type" value="Genomic_DNA"/>
</dbReference>
<dbReference type="NCBIfam" id="TIGR00022">
    <property type="entry name" value="YhcH/YjgK/YiaL family protein"/>
    <property type="match status" value="1"/>
</dbReference>
<dbReference type="RefSeq" id="WP_091648077.1">
    <property type="nucleotide sequence ID" value="NZ_FNHQ01000004.1"/>
</dbReference>
<proteinExistence type="predicted"/>
<organism evidence="1 2">
    <name type="scientific">Megasphaera paucivorans</name>
    <dbReference type="NCBI Taxonomy" id="349095"/>
    <lineage>
        <taxon>Bacteria</taxon>
        <taxon>Bacillati</taxon>
        <taxon>Bacillota</taxon>
        <taxon>Negativicutes</taxon>
        <taxon>Veillonellales</taxon>
        <taxon>Veillonellaceae</taxon>
        <taxon>Megasphaera</taxon>
    </lineage>
</organism>
<evidence type="ECO:0000313" key="2">
    <source>
        <dbReference type="Proteomes" id="UP000199309"/>
    </source>
</evidence>
<dbReference type="OrthoDB" id="9792756at2"/>
<sequence length="155" mass="17403">MYVGNINQWESEKKYMPDFLVPWISKLAEADIQAFLPGRHDLGNGNFMNVDEGKTMAAAEQLMEAHEKYVDIQMVISGNEYIGYQPLCNVGECVERYPESDGYKYAPKLSEDIKILMIPGATFAVFMPGDGHRALCAPDGISKPIRKVILKIRIS</sequence>
<dbReference type="STRING" id="349095.SAMN05660299_00637"/>
<dbReference type="PANTHER" id="PTHR34986">
    <property type="entry name" value="EVOLVED BETA-GALACTOSIDASE SUBUNIT BETA"/>
    <property type="match status" value="1"/>
</dbReference>
<dbReference type="GO" id="GO:0005829">
    <property type="term" value="C:cytosol"/>
    <property type="evidence" value="ECO:0007669"/>
    <property type="project" value="TreeGrafter"/>
</dbReference>
<dbReference type="SUPFAM" id="SSF51197">
    <property type="entry name" value="Clavaminate synthase-like"/>
    <property type="match status" value="1"/>
</dbReference>
<name>A0A1G9S4X6_9FIRM</name>
<dbReference type="Pfam" id="PF04074">
    <property type="entry name" value="DUF386"/>
    <property type="match status" value="1"/>
</dbReference>
<dbReference type="InterPro" id="IPR037012">
    <property type="entry name" value="NanQ/TabA/YiaL_sf"/>
</dbReference>
<dbReference type="PANTHER" id="PTHR34986:SF1">
    <property type="entry name" value="PROTEIN YIAL"/>
    <property type="match status" value="1"/>
</dbReference>